<accession>A0A484AQC0</accession>
<evidence type="ECO:0000313" key="2">
    <source>
        <dbReference type="EMBL" id="TDG38362.1"/>
    </source>
</evidence>
<name>A0A484AQC0_DRONA</name>
<evidence type="ECO:0000313" key="3">
    <source>
        <dbReference type="Proteomes" id="UP000295192"/>
    </source>
</evidence>
<dbReference type="Proteomes" id="UP000295192">
    <property type="component" value="Unassembled WGS sequence"/>
</dbReference>
<dbReference type="EMBL" id="LSRL02004458">
    <property type="protein sequence ID" value="TDG38362.1"/>
    <property type="molecule type" value="Genomic_DNA"/>
</dbReference>
<evidence type="ECO:0000256" key="1">
    <source>
        <dbReference type="SAM" id="SignalP"/>
    </source>
</evidence>
<reference evidence="2 3" key="1">
    <citation type="journal article" date="2019" name="J. Hered.">
        <title>An Improved Genome Assembly for Drosophila navojoa, the Basal Species in the mojavensis Cluster.</title>
        <authorList>
            <person name="Vanderlinde T."/>
            <person name="Dupim E.G."/>
            <person name="Nazario-Yepiz N.O."/>
            <person name="Carvalho A.B."/>
        </authorList>
    </citation>
    <scope>NUCLEOTIDE SEQUENCE [LARGE SCALE GENOMIC DNA]</scope>
    <source>
        <strain evidence="2">Navoj_Jal97</strain>
        <tissue evidence="2">Whole organism</tissue>
    </source>
</reference>
<comment type="caution">
    <text evidence="2">The sequence shown here is derived from an EMBL/GenBank/DDBJ whole genome shotgun (WGS) entry which is preliminary data.</text>
</comment>
<feature type="signal peptide" evidence="1">
    <location>
        <begin position="1"/>
        <end position="18"/>
    </location>
</feature>
<keyword evidence="1" id="KW-0732">Signal</keyword>
<organism evidence="2 3">
    <name type="scientific">Drosophila navojoa</name>
    <name type="common">Fruit fly</name>
    <dbReference type="NCBI Taxonomy" id="7232"/>
    <lineage>
        <taxon>Eukaryota</taxon>
        <taxon>Metazoa</taxon>
        <taxon>Ecdysozoa</taxon>
        <taxon>Arthropoda</taxon>
        <taxon>Hexapoda</taxon>
        <taxon>Insecta</taxon>
        <taxon>Pterygota</taxon>
        <taxon>Neoptera</taxon>
        <taxon>Endopterygota</taxon>
        <taxon>Diptera</taxon>
        <taxon>Brachycera</taxon>
        <taxon>Muscomorpha</taxon>
        <taxon>Ephydroidea</taxon>
        <taxon>Drosophilidae</taxon>
        <taxon>Drosophila</taxon>
    </lineage>
</organism>
<proteinExistence type="predicted"/>
<gene>
    <name evidence="2" type="ORF">AWZ03_015216</name>
</gene>
<dbReference type="AlphaFoldDB" id="A0A484AQC0"/>
<sequence length="52" mass="5342">ATLLMAHLTLTFCAAAESAPSQLALPLPLAPSLDLTLALDPTLATKLYCSST</sequence>
<keyword evidence="3" id="KW-1185">Reference proteome</keyword>
<feature type="non-terminal residue" evidence="2">
    <location>
        <position position="1"/>
    </location>
</feature>
<feature type="chain" id="PRO_5019849920" evidence="1">
    <location>
        <begin position="19"/>
        <end position="52"/>
    </location>
</feature>
<protein>
    <submittedName>
        <fullName evidence="2">Uncharacterized protein</fullName>
    </submittedName>
</protein>